<proteinExistence type="predicted"/>
<name>A0A0G1EBB5_9BACT</name>
<feature type="non-terminal residue" evidence="1">
    <location>
        <position position="186"/>
    </location>
</feature>
<dbReference type="InterPro" id="IPR036895">
    <property type="entry name" value="Uracil-DNA_glycosylase-like_sf"/>
</dbReference>
<gene>
    <name evidence="1" type="ORF">UV56_C0020G0010</name>
</gene>
<dbReference type="EMBL" id="LCEY01000020">
    <property type="protein sequence ID" value="KKS80351.1"/>
    <property type="molecule type" value="Genomic_DNA"/>
</dbReference>
<evidence type="ECO:0000313" key="1">
    <source>
        <dbReference type="EMBL" id="KKS80351.1"/>
    </source>
</evidence>
<dbReference type="AlphaFoldDB" id="A0A0G1EBB5"/>
<comment type="caution">
    <text evidence="1">The sequence shown here is derived from an EMBL/GenBank/DDBJ whole genome shotgun (WGS) entry which is preliminary data.</text>
</comment>
<protein>
    <submittedName>
        <fullName evidence="1">Uncharacterized protein</fullName>
    </submittedName>
</protein>
<sequence length="186" mass="21668">MAGHIPLEDVIGVQIPVSQPTMIEKHPFGNFVPKKIKYLMLGSFVTKPSNSYEWFYANGRNQFWPIMQEVYGLEFRTKKQQQKLFIQLEIALADIILSCERRNNSNLDMNLFNITYNTQAIKDIITKNKIKKIFFTSRHVENLFSKVFKDISQVTNEIELICLPSPSPRYAAMSKLEKIARYKQSL</sequence>
<organism evidence="1 2">
    <name type="scientific">Candidatus Woesebacteria bacterium GW2011_GWC1_43_10b</name>
    <dbReference type="NCBI Taxonomy" id="1618585"/>
    <lineage>
        <taxon>Bacteria</taxon>
        <taxon>Candidatus Woeseibacteriota</taxon>
    </lineage>
</organism>
<dbReference type="Gene3D" id="3.40.470.10">
    <property type="entry name" value="Uracil-DNA glycosylase-like domain"/>
    <property type="match status" value="1"/>
</dbReference>
<reference evidence="1 2" key="1">
    <citation type="journal article" date="2015" name="Nature">
        <title>rRNA introns, odd ribosomes, and small enigmatic genomes across a large radiation of phyla.</title>
        <authorList>
            <person name="Brown C.T."/>
            <person name="Hug L.A."/>
            <person name="Thomas B.C."/>
            <person name="Sharon I."/>
            <person name="Castelle C.J."/>
            <person name="Singh A."/>
            <person name="Wilkins M.J."/>
            <person name="Williams K.H."/>
            <person name="Banfield J.F."/>
        </authorList>
    </citation>
    <scope>NUCLEOTIDE SEQUENCE [LARGE SCALE GENOMIC DNA]</scope>
</reference>
<dbReference type="Proteomes" id="UP000034611">
    <property type="component" value="Unassembled WGS sequence"/>
</dbReference>
<dbReference type="SUPFAM" id="SSF52141">
    <property type="entry name" value="Uracil-DNA glycosylase-like"/>
    <property type="match status" value="1"/>
</dbReference>
<evidence type="ECO:0000313" key="2">
    <source>
        <dbReference type="Proteomes" id="UP000034611"/>
    </source>
</evidence>
<accession>A0A0G1EBB5</accession>